<dbReference type="AlphaFoldDB" id="X0VSZ4"/>
<comment type="caution">
    <text evidence="1">The sequence shown here is derived from an EMBL/GenBank/DDBJ whole genome shotgun (WGS) entry which is preliminary data.</text>
</comment>
<gene>
    <name evidence="1" type="ORF">S01H1_34438</name>
</gene>
<evidence type="ECO:0000313" key="1">
    <source>
        <dbReference type="EMBL" id="GAG03661.1"/>
    </source>
</evidence>
<reference evidence="1" key="1">
    <citation type="journal article" date="2014" name="Front. Microbiol.">
        <title>High frequency of phylogenetically diverse reductive dehalogenase-homologous genes in deep subseafloor sedimentary metagenomes.</title>
        <authorList>
            <person name="Kawai M."/>
            <person name="Futagami T."/>
            <person name="Toyoda A."/>
            <person name="Takaki Y."/>
            <person name="Nishi S."/>
            <person name="Hori S."/>
            <person name="Arai W."/>
            <person name="Tsubouchi T."/>
            <person name="Morono Y."/>
            <person name="Uchiyama I."/>
            <person name="Ito T."/>
            <person name="Fujiyama A."/>
            <person name="Inagaki F."/>
            <person name="Takami H."/>
        </authorList>
    </citation>
    <scope>NUCLEOTIDE SEQUENCE</scope>
    <source>
        <strain evidence="1">Expedition CK06-06</strain>
    </source>
</reference>
<name>X0VSZ4_9ZZZZ</name>
<proteinExistence type="predicted"/>
<dbReference type="EMBL" id="BARS01021442">
    <property type="protein sequence ID" value="GAG03661.1"/>
    <property type="molecule type" value="Genomic_DNA"/>
</dbReference>
<accession>X0VSZ4</accession>
<sequence>MADFKYEFPLDGRSGKMWHMTYKVHRVVGLKPGAARNSTRILLMFNQALDSTQEADLNTFMARADIFDAIHTGFIEGTGTNVFVVKDLFYSRAAIDAWIASMGISGLDGMMFAVESDPIGNPGIYDEIHIHFNKLLTQQDKKKVANAYSGAGDWQA</sequence>
<protein>
    <submittedName>
        <fullName evidence="1">Uncharacterized protein</fullName>
    </submittedName>
</protein>
<organism evidence="1">
    <name type="scientific">marine sediment metagenome</name>
    <dbReference type="NCBI Taxonomy" id="412755"/>
    <lineage>
        <taxon>unclassified sequences</taxon>
        <taxon>metagenomes</taxon>
        <taxon>ecological metagenomes</taxon>
    </lineage>
</organism>